<gene>
    <name evidence="1" type="ORF">CYMTET_32796</name>
</gene>
<reference evidence="1 2" key="1">
    <citation type="journal article" date="2015" name="Genome Biol. Evol.">
        <title>Comparative Genomics of a Bacterivorous Green Alga Reveals Evolutionary Causalities and Consequences of Phago-Mixotrophic Mode of Nutrition.</title>
        <authorList>
            <person name="Burns J.A."/>
            <person name="Paasch A."/>
            <person name="Narechania A."/>
            <person name="Kim E."/>
        </authorList>
    </citation>
    <scope>NUCLEOTIDE SEQUENCE [LARGE SCALE GENOMIC DNA]</scope>
    <source>
        <strain evidence="1 2">PLY_AMNH</strain>
    </source>
</reference>
<keyword evidence="2" id="KW-1185">Reference proteome</keyword>
<protein>
    <submittedName>
        <fullName evidence="1">Uncharacterized protein</fullName>
    </submittedName>
</protein>
<dbReference type="Proteomes" id="UP001190700">
    <property type="component" value="Unassembled WGS sequence"/>
</dbReference>
<dbReference type="AlphaFoldDB" id="A0AAE0FE42"/>
<evidence type="ECO:0000313" key="2">
    <source>
        <dbReference type="Proteomes" id="UP001190700"/>
    </source>
</evidence>
<evidence type="ECO:0000313" key="1">
    <source>
        <dbReference type="EMBL" id="KAK3258146.1"/>
    </source>
</evidence>
<comment type="caution">
    <text evidence="1">The sequence shown here is derived from an EMBL/GenBank/DDBJ whole genome shotgun (WGS) entry which is preliminary data.</text>
</comment>
<name>A0AAE0FE42_9CHLO</name>
<accession>A0AAE0FE42</accession>
<dbReference type="EMBL" id="LGRX02019779">
    <property type="protein sequence ID" value="KAK3258146.1"/>
    <property type="molecule type" value="Genomic_DNA"/>
</dbReference>
<proteinExistence type="predicted"/>
<sequence length="161" mass="17720">MTPLCLLPFTHARPVRNRGSFFGQKKVVAPKLQNIRRTSVRRSESVRTATSDSDEAAEVSAVEEAVVASEAHTELSPAEILAELQAANQELRSSLSNSLQELQAKHGETDEEAVSLLALSPQSLADLAEDIEWATPEDEIPFWFVPVSLTQYLADLRLAHK</sequence>
<organism evidence="1 2">
    <name type="scientific">Cymbomonas tetramitiformis</name>
    <dbReference type="NCBI Taxonomy" id="36881"/>
    <lineage>
        <taxon>Eukaryota</taxon>
        <taxon>Viridiplantae</taxon>
        <taxon>Chlorophyta</taxon>
        <taxon>Pyramimonadophyceae</taxon>
        <taxon>Pyramimonadales</taxon>
        <taxon>Pyramimonadaceae</taxon>
        <taxon>Cymbomonas</taxon>
    </lineage>
</organism>